<dbReference type="InterPro" id="IPR036390">
    <property type="entry name" value="WH_DNA-bd_sf"/>
</dbReference>
<dbReference type="SUPFAM" id="SSF46785">
    <property type="entry name" value="Winged helix' DNA-binding domain"/>
    <property type="match status" value="1"/>
</dbReference>
<evidence type="ECO:0000313" key="1">
    <source>
        <dbReference type="EMBL" id="NOU59914.1"/>
    </source>
</evidence>
<gene>
    <name evidence="1" type="ORF">ELS83_08775</name>
</gene>
<name>A0ABX1WVI7_9BACT</name>
<dbReference type="InterPro" id="IPR036388">
    <property type="entry name" value="WH-like_DNA-bd_sf"/>
</dbReference>
<sequence length="133" mass="15575">MKQISKILQERDLVRTSCREEIIEAIVESPTPLSEEEIKTVISGNFDRTTLYRTFKTLLEKEVIHKIVIDKTLVKYAITEKLNRSKQHAHFYCLKCSEVYCIPEVNWDYKGLPDNYKPKQSELLIKGYCSNCN</sequence>
<reference evidence="1 2" key="1">
    <citation type="submission" date="2018-12" db="EMBL/GenBank/DDBJ databases">
        <title>Marinifilum JC070 sp. nov., a marine bacterium isolated from Yongle Blue Hole in the South China Sea.</title>
        <authorList>
            <person name="Fu T."/>
        </authorList>
    </citation>
    <scope>NUCLEOTIDE SEQUENCE [LARGE SCALE GENOMIC DNA]</scope>
    <source>
        <strain evidence="1 2">JC070</strain>
    </source>
</reference>
<accession>A0ABX1WVI7</accession>
<dbReference type="RefSeq" id="WP_171595185.1">
    <property type="nucleotide sequence ID" value="NZ_RZNH01000011.1"/>
</dbReference>
<proteinExistence type="predicted"/>
<comment type="caution">
    <text evidence="1">The sequence shown here is derived from an EMBL/GenBank/DDBJ whole genome shotgun (WGS) entry which is preliminary data.</text>
</comment>
<dbReference type="Proteomes" id="UP000732105">
    <property type="component" value="Unassembled WGS sequence"/>
</dbReference>
<organism evidence="1 2">
    <name type="scientific">Marinifilum caeruleilacunae</name>
    <dbReference type="NCBI Taxonomy" id="2499076"/>
    <lineage>
        <taxon>Bacteria</taxon>
        <taxon>Pseudomonadati</taxon>
        <taxon>Bacteroidota</taxon>
        <taxon>Bacteroidia</taxon>
        <taxon>Marinilabiliales</taxon>
        <taxon>Marinifilaceae</taxon>
    </lineage>
</organism>
<dbReference type="Pfam" id="PF01475">
    <property type="entry name" value="FUR"/>
    <property type="match status" value="1"/>
</dbReference>
<dbReference type="EMBL" id="RZNH01000011">
    <property type="protein sequence ID" value="NOU59914.1"/>
    <property type="molecule type" value="Genomic_DNA"/>
</dbReference>
<evidence type="ECO:0000313" key="2">
    <source>
        <dbReference type="Proteomes" id="UP000732105"/>
    </source>
</evidence>
<dbReference type="Gene3D" id="1.10.10.10">
    <property type="entry name" value="Winged helix-like DNA-binding domain superfamily/Winged helix DNA-binding domain"/>
    <property type="match status" value="1"/>
</dbReference>
<dbReference type="InterPro" id="IPR002481">
    <property type="entry name" value="FUR"/>
</dbReference>
<keyword evidence="2" id="KW-1185">Reference proteome</keyword>
<protein>
    <submittedName>
        <fullName evidence="1">Transcriptional repressor</fullName>
    </submittedName>
</protein>